<dbReference type="HOGENOM" id="CLU_993711_0_0_7"/>
<gene>
    <name evidence="2" type="ordered locus">Dole_2071</name>
</gene>
<dbReference type="PANTHER" id="PTHR36194:SF1">
    <property type="entry name" value="S-LAYER-LIKE PROTEIN"/>
    <property type="match status" value="1"/>
</dbReference>
<dbReference type="Proteomes" id="UP000008561">
    <property type="component" value="Chromosome"/>
</dbReference>
<dbReference type="STRING" id="96561.Dole_2071"/>
<dbReference type="RefSeq" id="WP_012175487.1">
    <property type="nucleotide sequence ID" value="NC_009943.1"/>
</dbReference>
<evidence type="ECO:0000313" key="3">
    <source>
        <dbReference type="Proteomes" id="UP000008561"/>
    </source>
</evidence>
<protein>
    <recommendedName>
        <fullName evidence="1">DUF4384 domain-containing protein</fullName>
    </recommendedName>
</protein>
<proteinExistence type="predicted"/>
<dbReference type="eggNOG" id="COG3409">
    <property type="taxonomic scope" value="Bacteria"/>
</dbReference>
<keyword evidence="3" id="KW-1185">Reference proteome</keyword>
<dbReference type="KEGG" id="dol:Dole_2071"/>
<name>A8ZTU2_DESOH</name>
<dbReference type="Pfam" id="PF14326">
    <property type="entry name" value="DUF4384"/>
    <property type="match status" value="1"/>
</dbReference>
<reference evidence="2 3" key="1">
    <citation type="submission" date="2007-10" db="EMBL/GenBank/DDBJ databases">
        <title>Complete sequence of Desulfococcus oleovorans Hxd3.</title>
        <authorList>
            <consortium name="US DOE Joint Genome Institute"/>
            <person name="Copeland A."/>
            <person name="Lucas S."/>
            <person name="Lapidus A."/>
            <person name="Barry K."/>
            <person name="Glavina del Rio T."/>
            <person name="Dalin E."/>
            <person name="Tice H."/>
            <person name="Pitluck S."/>
            <person name="Kiss H."/>
            <person name="Brettin T."/>
            <person name="Bruce D."/>
            <person name="Detter J.C."/>
            <person name="Han C."/>
            <person name="Schmutz J."/>
            <person name="Larimer F."/>
            <person name="Land M."/>
            <person name="Hauser L."/>
            <person name="Kyrpides N."/>
            <person name="Kim E."/>
            <person name="Wawrik B."/>
            <person name="Richardson P."/>
        </authorList>
    </citation>
    <scope>NUCLEOTIDE SEQUENCE [LARGE SCALE GENOMIC DNA]</scope>
    <source>
        <strain evidence="3">DSM 6200 / JCM 39069 / Hxd3</strain>
    </source>
</reference>
<sequence length="296" mass="32075">MEKQPHTQKQFMAAFIWIFLLATLVLLAPQAGMAGNSIITTGSGVAALGNDKSRNQTESEALALAKRDAAEKAATHVQSASEVENFALKTDLVKAYAEAVVTVLEKLESDWIKDPQMGDSFHVVIRAEVAPNLKGVRPAGPWADDPAAPLTVSLTSPKKDYRADEQVTLFLKGNKPFFARVVYEDCSGTLTQILPNPYRTENYFQGDTVYQLPAGNDRYTMTVVPPFGTEKITVYAATQPLGEVAQQTRGPVYLLEEKPDAVAARTRGIQLSAAPAGEKKTAAEFFETAITIQTGP</sequence>
<organism evidence="2 3">
    <name type="scientific">Desulfosudis oleivorans (strain DSM 6200 / JCM 39069 / Hxd3)</name>
    <name type="common">Desulfococcus oleovorans</name>
    <dbReference type="NCBI Taxonomy" id="96561"/>
    <lineage>
        <taxon>Bacteria</taxon>
        <taxon>Pseudomonadati</taxon>
        <taxon>Thermodesulfobacteriota</taxon>
        <taxon>Desulfobacteria</taxon>
        <taxon>Desulfobacterales</taxon>
        <taxon>Desulfosudaceae</taxon>
        <taxon>Desulfosudis</taxon>
    </lineage>
</organism>
<dbReference type="PANTHER" id="PTHR36194">
    <property type="entry name" value="S-LAYER-LIKE PROTEIN"/>
    <property type="match status" value="1"/>
</dbReference>
<dbReference type="InterPro" id="IPR025493">
    <property type="entry name" value="DUF4384"/>
</dbReference>
<accession>A8ZTU2</accession>
<feature type="domain" description="DUF4384" evidence="1">
    <location>
        <begin position="161"/>
        <end position="240"/>
    </location>
</feature>
<dbReference type="AlphaFoldDB" id="A8ZTU2"/>
<dbReference type="OrthoDB" id="6400921at2"/>
<evidence type="ECO:0000259" key="1">
    <source>
        <dbReference type="Pfam" id="PF14326"/>
    </source>
</evidence>
<dbReference type="EMBL" id="CP000859">
    <property type="protein sequence ID" value="ABW67875.1"/>
    <property type="molecule type" value="Genomic_DNA"/>
</dbReference>
<evidence type="ECO:0000313" key="2">
    <source>
        <dbReference type="EMBL" id="ABW67875.1"/>
    </source>
</evidence>